<feature type="transmembrane region" description="Helical" evidence="1">
    <location>
        <begin position="215"/>
        <end position="236"/>
    </location>
</feature>
<keyword evidence="1" id="KW-0812">Transmembrane</keyword>
<accession>A0ABT1P4B9</accession>
<gene>
    <name evidence="2" type="ORF">HXX02_15960</name>
</gene>
<dbReference type="EMBL" id="JACASI010000042">
    <property type="protein sequence ID" value="MCQ3830935.1"/>
    <property type="molecule type" value="Genomic_DNA"/>
</dbReference>
<feature type="transmembrane region" description="Helical" evidence="1">
    <location>
        <begin position="243"/>
        <end position="263"/>
    </location>
</feature>
<evidence type="ECO:0000256" key="1">
    <source>
        <dbReference type="SAM" id="Phobius"/>
    </source>
</evidence>
<evidence type="ECO:0000313" key="3">
    <source>
        <dbReference type="Proteomes" id="UP001205566"/>
    </source>
</evidence>
<feature type="transmembrane region" description="Helical" evidence="1">
    <location>
        <begin position="173"/>
        <end position="203"/>
    </location>
</feature>
<feature type="transmembrane region" description="Helical" evidence="1">
    <location>
        <begin position="90"/>
        <end position="109"/>
    </location>
</feature>
<dbReference type="PANTHER" id="PTHR37308">
    <property type="entry name" value="INTEGRAL MEMBRANE PROTEIN"/>
    <property type="match status" value="1"/>
</dbReference>
<dbReference type="Pfam" id="PF04018">
    <property type="entry name" value="VCA0040-like"/>
    <property type="match status" value="1"/>
</dbReference>
<dbReference type="InterPro" id="IPR007163">
    <property type="entry name" value="VCA0040-like"/>
</dbReference>
<comment type="caution">
    <text evidence="2">The sequence shown here is derived from an EMBL/GenBank/DDBJ whole genome shotgun (WGS) entry which is preliminary data.</text>
</comment>
<keyword evidence="3" id="KW-1185">Reference proteome</keyword>
<keyword evidence="1" id="KW-1133">Transmembrane helix</keyword>
<reference evidence="2" key="1">
    <citation type="thesis" date="2020" institute="Technische Universitat Dresden" country="Dresden, Germany">
        <title>The Agarolytic System of Microbulbifer elongatus PORT2, Isolated from Batu Karas, Pangandaran West Java Indonesia.</title>
        <authorList>
            <person name="Anggraeni S.R."/>
        </authorList>
    </citation>
    <scope>NUCLEOTIDE SEQUENCE</scope>
    <source>
        <strain evidence="2">PORT2</strain>
    </source>
</reference>
<organism evidence="2 3">
    <name type="scientific">Microbulbifer elongatus</name>
    <dbReference type="NCBI Taxonomy" id="86173"/>
    <lineage>
        <taxon>Bacteria</taxon>
        <taxon>Pseudomonadati</taxon>
        <taxon>Pseudomonadota</taxon>
        <taxon>Gammaproteobacteria</taxon>
        <taxon>Cellvibrionales</taxon>
        <taxon>Microbulbiferaceae</taxon>
        <taxon>Microbulbifer</taxon>
    </lineage>
</organism>
<keyword evidence="1" id="KW-0472">Membrane</keyword>
<sequence length="333" mass="35706">MSEEAREVKPVKEGRQGGSVWQNRYWGIGARGLAMGAADVVPGVSGGTIAFITGIYQELLDSLSKIGPHSLVTLYKEGIAAAWQQINGNFLLALFGGVLVSIFSLAKLISFLLENYPILVWGFFFGLILASTVPIARRVANWRWPSWVALIAGGALAILVSEMRPTEIAATPYTLFFSGALAISAMILPGISGSFILLMIGIYPQVIAAVHQLQISALIWFAAGAGCGLLLFSRLLSWLMHRFPSVTLSFLVGVLLGSLKIVWPWKLADSAAGALINAKLAPALANVSPWEFAEASGQPSYFMGSALAAMAAVVLVLSIEWLNNRFVGKDLQR</sequence>
<feature type="transmembrane region" description="Helical" evidence="1">
    <location>
        <begin position="142"/>
        <end position="161"/>
    </location>
</feature>
<dbReference type="PANTHER" id="PTHR37308:SF1">
    <property type="entry name" value="POLYPRENYL-PHOSPHATE TRANSPORTER"/>
    <property type="match status" value="1"/>
</dbReference>
<proteinExistence type="predicted"/>
<feature type="transmembrane region" description="Helical" evidence="1">
    <location>
        <begin position="116"/>
        <end position="136"/>
    </location>
</feature>
<name>A0ABT1P4B9_9GAMM</name>
<protein>
    <submittedName>
        <fullName evidence="2">DUF368 domain-containing protein</fullName>
    </submittedName>
</protein>
<dbReference type="RefSeq" id="WP_255875836.1">
    <property type="nucleotide sequence ID" value="NZ_JACASI010000042.1"/>
</dbReference>
<feature type="transmembrane region" description="Helical" evidence="1">
    <location>
        <begin position="301"/>
        <end position="323"/>
    </location>
</feature>
<dbReference type="Proteomes" id="UP001205566">
    <property type="component" value="Unassembled WGS sequence"/>
</dbReference>
<evidence type="ECO:0000313" key="2">
    <source>
        <dbReference type="EMBL" id="MCQ3830935.1"/>
    </source>
</evidence>